<dbReference type="RefSeq" id="WP_341429152.1">
    <property type="nucleotide sequence ID" value="NZ_JBBUTG010000033.1"/>
</dbReference>
<dbReference type="InterPro" id="IPR010279">
    <property type="entry name" value="YqjD/ElaB"/>
</dbReference>
<dbReference type="PANTHER" id="PTHR35893:SF3">
    <property type="entry name" value="INNER MEMBRANE PROTEIN"/>
    <property type="match status" value="1"/>
</dbReference>
<proteinExistence type="predicted"/>
<comment type="caution">
    <text evidence="3">The sequence shown here is derived from an EMBL/GenBank/DDBJ whole genome shotgun (WGS) entry which is preliminary data.</text>
</comment>
<feature type="domain" description="DUF883" evidence="2">
    <location>
        <begin position="78"/>
        <end position="105"/>
    </location>
</feature>
<dbReference type="PANTHER" id="PTHR35893">
    <property type="entry name" value="INNER MEMBRANE PROTEIN-RELATED"/>
    <property type="match status" value="1"/>
</dbReference>
<reference evidence="3 4" key="1">
    <citation type="submission" date="2024-04" db="EMBL/GenBank/DDBJ databases">
        <title>Novel species of the genus Ideonella isolated from streams.</title>
        <authorList>
            <person name="Lu H."/>
        </authorList>
    </citation>
    <scope>NUCLEOTIDE SEQUENCE [LARGE SCALE GENOMIC DNA]</scope>
    <source>
        <strain evidence="3 4">DXS29W</strain>
    </source>
</reference>
<organism evidence="3 4">
    <name type="scientific">Ideonella lacteola</name>
    <dbReference type="NCBI Taxonomy" id="2984193"/>
    <lineage>
        <taxon>Bacteria</taxon>
        <taxon>Pseudomonadati</taxon>
        <taxon>Pseudomonadota</taxon>
        <taxon>Betaproteobacteria</taxon>
        <taxon>Burkholderiales</taxon>
        <taxon>Sphaerotilaceae</taxon>
        <taxon>Ideonella</taxon>
    </lineage>
</organism>
<dbReference type="Pfam" id="PF19029">
    <property type="entry name" value="DUF883_C"/>
    <property type="match status" value="1"/>
</dbReference>
<feature type="transmembrane region" description="Helical" evidence="1">
    <location>
        <begin position="85"/>
        <end position="103"/>
    </location>
</feature>
<evidence type="ECO:0000259" key="2">
    <source>
        <dbReference type="Pfam" id="PF19029"/>
    </source>
</evidence>
<sequence length="105" mass="11664">MNTASTISDTRDQMAQHLRRMIDEADRVLASAAETGDEALDSVRDQFADQVRRMRSQLDELEDAAFYRARRAARAAHHTVHEHPYGAMGVAAAVGLLVGFLVARR</sequence>
<protein>
    <recommendedName>
        <fullName evidence="2">DUF883 domain-containing protein</fullName>
    </recommendedName>
</protein>
<evidence type="ECO:0000313" key="4">
    <source>
        <dbReference type="Proteomes" id="UP001371218"/>
    </source>
</evidence>
<name>A0ABU9BXL8_9BURK</name>
<evidence type="ECO:0000256" key="1">
    <source>
        <dbReference type="SAM" id="Phobius"/>
    </source>
</evidence>
<keyword evidence="1" id="KW-0812">Transmembrane</keyword>
<keyword evidence="4" id="KW-1185">Reference proteome</keyword>
<dbReference type="Proteomes" id="UP001371218">
    <property type="component" value="Unassembled WGS sequence"/>
</dbReference>
<dbReference type="InterPro" id="IPR043605">
    <property type="entry name" value="DUF883_C"/>
</dbReference>
<dbReference type="EMBL" id="JBBUTG010000033">
    <property type="protein sequence ID" value="MEK8034722.1"/>
    <property type="molecule type" value="Genomic_DNA"/>
</dbReference>
<gene>
    <name evidence="3" type="ORF">AACH06_28220</name>
</gene>
<keyword evidence="1" id="KW-0472">Membrane</keyword>
<evidence type="ECO:0000313" key="3">
    <source>
        <dbReference type="EMBL" id="MEK8034722.1"/>
    </source>
</evidence>
<accession>A0ABU9BXL8</accession>
<keyword evidence="1" id="KW-1133">Transmembrane helix</keyword>